<protein>
    <submittedName>
        <fullName evidence="9">Retrovirus-related pol polyprotein from transposon TNT 1-94</fullName>
    </submittedName>
</protein>
<sequence length="1301" mass="147435">MATKFEIEKFNGNNFSLWKLKMKAILRKDKCLAAIGERPAEVTNDSKWDEMDGNAIANLHLALADGVLSSIEEKKTAKDIWDHLARLYEARSLHNKIFLKRKLYALRMTESTSVTEHVNNLNTLFSQLTSLDCKIDPQERAEILLQSLPDSYDQVIINLTSNVLTDCLVFDDVAASVLEEENRRNNREDRQTSSRQVEALAVTRGRSMEPGSSGSHNHGKSKTGKKKKFKCFKCGKHGHFKKDCRGSYTSNPQGNVASTSDDGNALCCEAAVANEDRKRFADVLLFDTGASFHMTARREWFHQYKPISGGGSVYSCNDHELKIIGIGSVMVKMHDGTVRTIQDVRHVEGLKKNLLSLGQLDDLGCKVEIQNKIMKVIKGALVLMRGEKVAANLYQLKGEIIEEAEASVASHSPSHRVAVSWHQKLGHMSEQGMKILVERKLIPGLTKVSLPFCEYCVISKQHRLKFKASNSRSVSVLELVHSDVWQAPVLSLGGAKYFVSFIDDYSRRCWVYPIKKKSDVFEVFKVYKARVELDSGKKIKCLRTDNGGEYTGDEFDTFCRQEGIKRQFTTAYTPQQNGVAERMNRTLLERARAMLATASLGKSFWAEAVNTACYVINRSHSTAIELKTPIEMWTGKPVDYLDLHIFGSPVYVMYNTQETTKLDPKSRKCLFLGYADGVKGYRLWDPTAHKVFVSRDVVFMEDKVQENKEGDSTTSKTATIQMEKEYQSNDSSEAVPQHEVNETTESQAPTTRTSDRKRRRPGWQSDYVMESSVAYCLLTKEGEPSTLQEALNNPNASFWKEAMQEEIEALHKNKTWELVSLPGGRKPIGNKWVYKIKRNGDDQVERYHAILVVKGYAQKEGIDFNEIFSPVVRMTTVQVVLAMCATYDLHLEQLDVKTAFLHGNLEEEIYMLQPEGFKQKGKENLVCRLNKSLYGLKQAPRCWYKRFDSFIIGLGYNRLHADPCAYFKRFGNNDFVILLLYVDDMLVAGPNKDRISKLKVQLAREFEMKDLGPANKILWMQIHRDRVSRKIWLSQKSYVKKILQRFNMQDCKQISTPFPTNIKLSSKMSPSSEKERMEMSRVPYASAVGSLMFAMICTRPDIAHAVGVVSRYMAEPGKKHWEAVKRILRYIKGTSDVALCYGESGLTVKGYVDSDYAGDLDGSKSTTGYVFTLSGGIVSWVSKLQSVVAMSTTEAEYVAAAQASKEAVWLKMLLEELGHEQEKITLFCDNQSALYLARNPAFHSKTKHIRVQYHFVREKVEEGTVDMQKIHTDDNVADYMTKAINCDKFIWCRSSCGLAET</sequence>
<dbReference type="SMART" id="SM00343">
    <property type="entry name" value="ZnF_C2HC"/>
    <property type="match status" value="1"/>
</dbReference>
<evidence type="ECO:0000256" key="2">
    <source>
        <dbReference type="ARBA" id="ARBA00022723"/>
    </source>
</evidence>
<dbReference type="InterPro" id="IPR039537">
    <property type="entry name" value="Retrotran_Ty1/copia-like"/>
</dbReference>
<evidence type="ECO:0000259" key="8">
    <source>
        <dbReference type="PROSITE" id="PS50994"/>
    </source>
</evidence>
<dbReference type="Pfam" id="PF14223">
    <property type="entry name" value="Retrotran_gag_2"/>
    <property type="match status" value="1"/>
</dbReference>
<dbReference type="SUPFAM" id="SSF56672">
    <property type="entry name" value="DNA/RNA polymerases"/>
    <property type="match status" value="1"/>
</dbReference>
<feature type="region of interest" description="Disordered" evidence="6">
    <location>
        <begin position="203"/>
        <end position="224"/>
    </location>
</feature>
<name>A0ABQ5EHC1_9ASTR</name>
<dbReference type="PROSITE" id="PS50158">
    <property type="entry name" value="ZF_CCHC"/>
    <property type="match status" value="1"/>
</dbReference>
<dbReference type="InterPro" id="IPR057670">
    <property type="entry name" value="SH3_retrovirus"/>
</dbReference>
<evidence type="ECO:0000313" key="10">
    <source>
        <dbReference type="Proteomes" id="UP001151760"/>
    </source>
</evidence>
<dbReference type="CDD" id="cd09272">
    <property type="entry name" value="RNase_HI_RT_Ty1"/>
    <property type="match status" value="1"/>
</dbReference>
<dbReference type="Gene3D" id="4.10.60.10">
    <property type="entry name" value="Zinc finger, CCHC-type"/>
    <property type="match status" value="1"/>
</dbReference>
<evidence type="ECO:0000256" key="4">
    <source>
        <dbReference type="ARBA" id="ARBA00022801"/>
    </source>
</evidence>
<keyword evidence="5" id="KW-0862">Zinc</keyword>
<feature type="region of interest" description="Disordered" evidence="6">
    <location>
        <begin position="723"/>
        <end position="763"/>
    </location>
</feature>
<dbReference type="InterPro" id="IPR036397">
    <property type="entry name" value="RNaseH_sf"/>
</dbReference>
<dbReference type="InterPro" id="IPR054722">
    <property type="entry name" value="PolX-like_BBD"/>
</dbReference>
<evidence type="ECO:0000256" key="1">
    <source>
        <dbReference type="ARBA" id="ARBA00022670"/>
    </source>
</evidence>
<evidence type="ECO:0000313" key="9">
    <source>
        <dbReference type="EMBL" id="GJT50305.1"/>
    </source>
</evidence>
<dbReference type="Pfam" id="PF13976">
    <property type="entry name" value="gag_pre-integrs"/>
    <property type="match status" value="1"/>
</dbReference>
<dbReference type="Proteomes" id="UP001151760">
    <property type="component" value="Unassembled WGS sequence"/>
</dbReference>
<evidence type="ECO:0000256" key="5">
    <source>
        <dbReference type="PROSITE-ProRule" id="PRU00047"/>
    </source>
</evidence>
<gene>
    <name evidence="9" type="ORF">Tco_0976462</name>
</gene>
<accession>A0ABQ5EHC1</accession>
<keyword evidence="3" id="KW-0064">Aspartyl protease</keyword>
<dbReference type="PANTHER" id="PTHR42648:SF28">
    <property type="entry name" value="TRANSPOSON-ENCODED PROTEIN WITH RIBONUCLEASE H-LIKE AND RETROVIRUS ZINC FINGER-LIKE DOMAINS"/>
    <property type="match status" value="1"/>
</dbReference>
<keyword evidence="10" id="KW-1185">Reference proteome</keyword>
<dbReference type="InterPro" id="IPR025724">
    <property type="entry name" value="GAG-pre-integrase_dom"/>
</dbReference>
<reference evidence="9" key="2">
    <citation type="submission" date="2022-01" db="EMBL/GenBank/DDBJ databases">
        <authorList>
            <person name="Yamashiro T."/>
            <person name="Shiraishi A."/>
            <person name="Satake H."/>
            <person name="Nakayama K."/>
        </authorList>
    </citation>
    <scope>NUCLEOTIDE SEQUENCE</scope>
</reference>
<keyword evidence="2" id="KW-0479">Metal-binding</keyword>
<comment type="caution">
    <text evidence="9">The sequence shown here is derived from an EMBL/GenBank/DDBJ whole genome shotgun (WGS) entry which is preliminary data.</text>
</comment>
<reference evidence="9" key="1">
    <citation type="journal article" date="2022" name="Int. J. Mol. Sci.">
        <title>Draft Genome of Tanacetum Coccineum: Genomic Comparison of Closely Related Tanacetum-Family Plants.</title>
        <authorList>
            <person name="Yamashiro T."/>
            <person name="Shiraishi A."/>
            <person name="Nakayama K."/>
            <person name="Satake H."/>
        </authorList>
    </citation>
    <scope>NUCLEOTIDE SEQUENCE</scope>
</reference>
<dbReference type="PANTHER" id="PTHR42648">
    <property type="entry name" value="TRANSPOSASE, PUTATIVE-RELATED"/>
    <property type="match status" value="1"/>
</dbReference>
<dbReference type="SUPFAM" id="SSF57756">
    <property type="entry name" value="Retrovirus zinc finger-like domains"/>
    <property type="match status" value="1"/>
</dbReference>
<evidence type="ECO:0000259" key="7">
    <source>
        <dbReference type="PROSITE" id="PS50158"/>
    </source>
</evidence>
<organism evidence="9 10">
    <name type="scientific">Tanacetum coccineum</name>
    <dbReference type="NCBI Taxonomy" id="301880"/>
    <lineage>
        <taxon>Eukaryota</taxon>
        <taxon>Viridiplantae</taxon>
        <taxon>Streptophyta</taxon>
        <taxon>Embryophyta</taxon>
        <taxon>Tracheophyta</taxon>
        <taxon>Spermatophyta</taxon>
        <taxon>Magnoliopsida</taxon>
        <taxon>eudicotyledons</taxon>
        <taxon>Gunneridae</taxon>
        <taxon>Pentapetalae</taxon>
        <taxon>asterids</taxon>
        <taxon>campanulids</taxon>
        <taxon>Asterales</taxon>
        <taxon>Asteraceae</taxon>
        <taxon>Asteroideae</taxon>
        <taxon>Anthemideae</taxon>
        <taxon>Anthemidinae</taxon>
        <taxon>Tanacetum</taxon>
    </lineage>
</organism>
<dbReference type="EMBL" id="BQNB010016309">
    <property type="protein sequence ID" value="GJT50305.1"/>
    <property type="molecule type" value="Genomic_DNA"/>
</dbReference>
<dbReference type="Pfam" id="PF00665">
    <property type="entry name" value="rve"/>
    <property type="match status" value="1"/>
</dbReference>
<dbReference type="SUPFAM" id="SSF53098">
    <property type="entry name" value="Ribonuclease H-like"/>
    <property type="match status" value="1"/>
</dbReference>
<dbReference type="InterPro" id="IPR013103">
    <property type="entry name" value="RVT_2"/>
</dbReference>
<keyword evidence="4" id="KW-0378">Hydrolase</keyword>
<feature type="compositionally biased region" description="Polar residues" evidence="6">
    <location>
        <begin position="743"/>
        <end position="752"/>
    </location>
</feature>
<dbReference type="InterPro" id="IPR036875">
    <property type="entry name" value="Znf_CCHC_sf"/>
</dbReference>
<dbReference type="InterPro" id="IPR001584">
    <property type="entry name" value="Integrase_cat-core"/>
</dbReference>
<proteinExistence type="predicted"/>
<evidence type="ECO:0000256" key="6">
    <source>
        <dbReference type="SAM" id="MobiDB-lite"/>
    </source>
</evidence>
<keyword evidence="1" id="KW-0645">Protease</keyword>
<evidence type="ECO:0000256" key="3">
    <source>
        <dbReference type="ARBA" id="ARBA00022750"/>
    </source>
</evidence>
<feature type="domain" description="CCHC-type" evidence="7">
    <location>
        <begin position="230"/>
        <end position="245"/>
    </location>
</feature>
<dbReference type="InterPro" id="IPR043502">
    <property type="entry name" value="DNA/RNA_pol_sf"/>
</dbReference>
<dbReference type="Gene3D" id="3.30.420.10">
    <property type="entry name" value="Ribonuclease H-like superfamily/Ribonuclease H"/>
    <property type="match status" value="1"/>
</dbReference>
<dbReference type="InterPro" id="IPR001878">
    <property type="entry name" value="Znf_CCHC"/>
</dbReference>
<dbReference type="InterPro" id="IPR012337">
    <property type="entry name" value="RNaseH-like_sf"/>
</dbReference>
<dbReference type="Pfam" id="PF00098">
    <property type="entry name" value="zf-CCHC"/>
    <property type="match status" value="1"/>
</dbReference>
<feature type="domain" description="Integrase catalytic" evidence="8">
    <location>
        <begin position="477"/>
        <end position="637"/>
    </location>
</feature>
<dbReference type="Pfam" id="PF25597">
    <property type="entry name" value="SH3_retrovirus"/>
    <property type="match status" value="1"/>
</dbReference>
<keyword evidence="5" id="KW-0863">Zinc-finger</keyword>
<dbReference type="PROSITE" id="PS50994">
    <property type="entry name" value="INTEGRASE"/>
    <property type="match status" value="1"/>
</dbReference>
<dbReference type="Pfam" id="PF07727">
    <property type="entry name" value="RVT_2"/>
    <property type="match status" value="1"/>
</dbReference>
<dbReference type="Pfam" id="PF22936">
    <property type="entry name" value="Pol_BBD"/>
    <property type="match status" value="1"/>
</dbReference>